<dbReference type="EMBL" id="QYZD01000007">
    <property type="protein sequence ID" value="RJG24322.1"/>
    <property type="molecule type" value="Genomic_DNA"/>
</dbReference>
<organism evidence="1 2">
    <name type="scientific">Paenibacillus thiaminolyticus</name>
    <name type="common">Bacillus thiaminolyticus</name>
    <dbReference type="NCBI Taxonomy" id="49283"/>
    <lineage>
        <taxon>Bacteria</taxon>
        <taxon>Bacillati</taxon>
        <taxon>Bacillota</taxon>
        <taxon>Bacilli</taxon>
        <taxon>Bacillales</taxon>
        <taxon>Paenibacillaceae</taxon>
        <taxon>Paenibacillus</taxon>
    </lineage>
</organism>
<protein>
    <submittedName>
        <fullName evidence="1">Uncharacterized protein</fullName>
    </submittedName>
</protein>
<comment type="caution">
    <text evidence="1">The sequence shown here is derived from an EMBL/GenBank/DDBJ whole genome shotgun (WGS) entry which is preliminary data.</text>
</comment>
<evidence type="ECO:0000313" key="2">
    <source>
        <dbReference type="Proteomes" id="UP000266177"/>
    </source>
</evidence>
<dbReference type="AlphaFoldDB" id="A0A3A3GN59"/>
<name>A0A3A3GN59_PANTH</name>
<evidence type="ECO:0000313" key="1">
    <source>
        <dbReference type="EMBL" id="RJG24322.1"/>
    </source>
</evidence>
<reference evidence="1 2" key="1">
    <citation type="submission" date="2018-09" db="EMBL/GenBank/DDBJ databases">
        <title>Paenibacillus SK2017-BO5.</title>
        <authorList>
            <person name="Piskunova J.V."/>
            <person name="Dubiley S.A."/>
            <person name="Severinov K.V."/>
        </authorList>
    </citation>
    <scope>NUCLEOTIDE SEQUENCE [LARGE SCALE GENOMIC DNA]</scope>
    <source>
        <strain evidence="1 2">BO5</strain>
    </source>
</reference>
<gene>
    <name evidence="1" type="ORF">DQX05_10735</name>
</gene>
<dbReference type="Proteomes" id="UP000266177">
    <property type="component" value="Unassembled WGS sequence"/>
</dbReference>
<proteinExistence type="predicted"/>
<accession>A0A3A3GN59</accession>
<sequence length="69" mass="7905">MPVVELSAAAERVWDASDCHHVCLPLPAMKPDWSRNRINSIINGRDEERPDPFRAKGIGTFLFWEEAVR</sequence>